<evidence type="ECO:0000256" key="1">
    <source>
        <dbReference type="SAM" id="MobiDB-lite"/>
    </source>
</evidence>
<comment type="caution">
    <text evidence="2">The sequence shown here is derived from an EMBL/GenBank/DDBJ whole genome shotgun (WGS) entry which is preliminary data.</text>
</comment>
<reference evidence="2 3" key="1">
    <citation type="journal article" date="2019" name="Int. J. Syst. Evol. Microbiol.">
        <title>The Global Catalogue of Microorganisms (GCM) 10K type strain sequencing project: providing services to taxonomists for standard genome sequencing and annotation.</title>
        <authorList>
            <consortium name="The Broad Institute Genomics Platform"/>
            <consortium name="The Broad Institute Genome Sequencing Center for Infectious Disease"/>
            <person name="Wu L."/>
            <person name="Ma J."/>
        </authorList>
    </citation>
    <scope>NUCLEOTIDE SEQUENCE [LARGE SCALE GENOMIC DNA]</scope>
    <source>
        <strain evidence="2 3">CGMCC 1.12689</strain>
    </source>
</reference>
<gene>
    <name evidence="2" type="ORF">ACFR9T_09575</name>
</gene>
<evidence type="ECO:0000313" key="3">
    <source>
        <dbReference type="Proteomes" id="UP001597185"/>
    </source>
</evidence>
<organism evidence="2 3">
    <name type="scientific">Halorubrum laminariae</name>
    <dbReference type="NCBI Taxonomy" id="1433523"/>
    <lineage>
        <taxon>Archaea</taxon>
        <taxon>Methanobacteriati</taxon>
        <taxon>Methanobacteriota</taxon>
        <taxon>Stenosarchaea group</taxon>
        <taxon>Halobacteria</taxon>
        <taxon>Halobacteriales</taxon>
        <taxon>Haloferacaceae</taxon>
        <taxon>Halorubrum</taxon>
    </lineage>
</organism>
<dbReference type="RefSeq" id="WP_256416406.1">
    <property type="nucleotide sequence ID" value="NZ_JANHDL010000001.1"/>
</dbReference>
<accession>A0ABD6C154</accession>
<dbReference type="Proteomes" id="UP001597185">
    <property type="component" value="Unassembled WGS sequence"/>
</dbReference>
<dbReference type="EMBL" id="JBHUDB010000005">
    <property type="protein sequence ID" value="MFD1570835.1"/>
    <property type="molecule type" value="Genomic_DNA"/>
</dbReference>
<dbReference type="AlphaFoldDB" id="A0ABD6C154"/>
<evidence type="ECO:0000313" key="2">
    <source>
        <dbReference type="EMBL" id="MFD1570835.1"/>
    </source>
</evidence>
<feature type="region of interest" description="Disordered" evidence="1">
    <location>
        <begin position="1"/>
        <end position="45"/>
    </location>
</feature>
<keyword evidence="3" id="KW-1185">Reference proteome</keyword>
<sequence>MGAVGPDAVSRRTTDGGSECPTGPPGVGMGPAGFVRGVSHLPTPI</sequence>
<protein>
    <submittedName>
        <fullName evidence="2">Uncharacterized protein</fullName>
    </submittedName>
</protein>
<name>A0ABD6C154_9EURY</name>
<proteinExistence type="predicted"/>